<proteinExistence type="predicted"/>
<reference evidence="2" key="3">
    <citation type="submission" date="2015-06" db="UniProtKB">
        <authorList>
            <consortium name="EnsemblMetazoa"/>
        </authorList>
    </citation>
    <scope>IDENTIFICATION</scope>
</reference>
<dbReference type="STRING" id="6412.T1F017"/>
<evidence type="ECO:0000313" key="2">
    <source>
        <dbReference type="EnsemblMetazoa" id="HelroP167990"/>
    </source>
</evidence>
<dbReference type="OMA" id="QILCLTD"/>
<dbReference type="EMBL" id="AMQM01002883">
    <property type="status" value="NOT_ANNOTATED_CDS"/>
    <property type="molecule type" value="Genomic_DNA"/>
</dbReference>
<evidence type="ECO:0000313" key="1">
    <source>
        <dbReference type="EMBL" id="ESO10131.1"/>
    </source>
</evidence>
<sequence length="129" mass="15195">MAEGQKFNYLSLKTTTDFINTKIAQRPIMVFSKSYVPECKETALILESLKVYKGDFEICNIEKRQDCALIETYLMKICNEPCRKVPRIFISHKYFGSYEDLNRIVSSGELKEMINKNHWAASRYKQEYE</sequence>
<reference evidence="1 3" key="2">
    <citation type="journal article" date="2013" name="Nature">
        <title>Insights into bilaterian evolution from three spiralian genomes.</title>
        <authorList>
            <person name="Simakov O."/>
            <person name="Marletaz F."/>
            <person name="Cho S.J."/>
            <person name="Edsinger-Gonzales E."/>
            <person name="Havlak P."/>
            <person name="Hellsten U."/>
            <person name="Kuo D.H."/>
            <person name="Larsson T."/>
            <person name="Lv J."/>
            <person name="Arendt D."/>
            <person name="Savage R."/>
            <person name="Osoegawa K."/>
            <person name="de Jong P."/>
            <person name="Grimwood J."/>
            <person name="Chapman J.A."/>
            <person name="Shapiro H."/>
            <person name="Aerts A."/>
            <person name="Otillar R.P."/>
            <person name="Terry A.Y."/>
            <person name="Boore J.L."/>
            <person name="Grigoriev I.V."/>
            <person name="Lindberg D.R."/>
            <person name="Seaver E.C."/>
            <person name="Weisblat D.A."/>
            <person name="Putnam N.H."/>
            <person name="Rokhsar D.S."/>
        </authorList>
    </citation>
    <scope>NUCLEOTIDE SEQUENCE</scope>
</reference>
<dbReference type="KEGG" id="hro:HELRODRAFT_167990"/>
<dbReference type="AlphaFoldDB" id="T1F017"/>
<dbReference type="InParanoid" id="T1F017"/>
<name>T1F017_HELRO</name>
<dbReference type="OrthoDB" id="418495at2759"/>
<dbReference type="CTD" id="20202167"/>
<dbReference type="PROSITE" id="PS51354">
    <property type="entry name" value="GLUTAREDOXIN_2"/>
    <property type="match status" value="1"/>
</dbReference>
<organism evidence="2 3">
    <name type="scientific">Helobdella robusta</name>
    <name type="common">Californian leech</name>
    <dbReference type="NCBI Taxonomy" id="6412"/>
    <lineage>
        <taxon>Eukaryota</taxon>
        <taxon>Metazoa</taxon>
        <taxon>Spiralia</taxon>
        <taxon>Lophotrochozoa</taxon>
        <taxon>Annelida</taxon>
        <taxon>Clitellata</taxon>
        <taxon>Hirudinea</taxon>
        <taxon>Rhynchobdellida</taxon>
        <taxon>Glossiphoniidae</taxon>
        <taxon>Helobdella</taxon>
    </lineage>
</organism>
<accession>T1F017</accession>
<evidence type="ECO:0000313" key="3">
    <source>
        <dbReference type="Proteomes" id="UP000015101"/>
    </source>
</evidence>
<dbReference type="HOGENOM" id="CLU_026126_7_2_1"/>
<dbReference type="PANTHER" id="PTHR46185:SF1">
    <property type="entry name" value="GLUTAREDOXIN-1"/>
    <property type="match status" value="1"/>
</dbReference>
<keyword evidence="3" id="KW-1185">Reference proteome</keyword>
<dbReference type="GO" id="GO:0034599">
    <property type="term" value="P:cellular response to oxidative stress"/>
    <property type="evidence" value="ECO:0000318"/>
    <property type="project" value="GO_Central"/>
</dbReference>
<dbReference type="EnsemblMetazoa" id="HelroT167990">
    <property type="protein sequence ID" value="HelroP167990"/>
    <property type="gene ID" value="HelroG167990"/>
</dbReference>
<dbReference type="Proteomes" id="UP000015101">
    <property type="component" value="Unassembled WGS sequence"/>
</dbReference>
<dbReference type="PANTHER" id="PTHR46185">
    <property type="entry name" value="GLUTAREDOXIN-1"/>
    <property type="match status" value="1"/>
</dbReference>
<dbReference type="GO" id="GO:0015038">
    <property type="term" value="F:glutathione disulfide oxidoreductase activity"/>
    <property type="evidence" value="ECO:0000318"/>
    <property type="project" value="GO_Central"/>
</dbReference>
<dbReference type="InterPro" id="IPR036249">
    <property type="entry name" value="Thioredoxin-like_sf"/>
</dbReference>
<dbReference type="InterPro" id="IPR047185">
    <property type="entry name" value="GLRX1"/>
</dbReference>
<dbReference type="Gene3D" id="3.40.30.10">
    <property type="entry name" value="Glutaredoxin"/>
    <property type="match status" value="1"/>
</dbReference>
<dbReference type="SUPFAM" id="SSF52833">
    <property type="entry name" value="Thioredoxin-like"/>
    <property type="match status" value="1"/>
</dbReference>
<dbReference type="GeneID" id="20202167"/>
<dbReference type="EMBL" id="KB095905">
    <property type="protein sequence ID" value="ESO10131.1"/>
    <property type="molecule type" value="Genomic_DNA"/>
</dbReference>
<dbReference type="GO" id="GO:0005737">
    <property type="term" value="C:cytoplasm"/>
    <property type="evidence" value="ECO:0000318"/>
    <property type="project" value="GO_Central"/>
</dbReference>
<gene>
    <name evidence="2" type="primary">20202167</name>
    <name evidence="1" type="ORF">HELRODRAFT_167990</name>
</gene>
<dbReference type="RefSeq" id="XP_009011945.1">
    <property type="nucleotide sequence ID" value="XM_009013697.1"/>
</dbReference>
<reference evidence="3" key="1">
    <citation type="submission" date="2012-12" db="EMBL/GenBank/DDBJ databases">
        <authorList>
            <person name="Hellsten U."/>
            <person name="Grimwood J."/>
            <person name="Chapman J.A."/>
            <person name="Shapiro H."/>
            <person name="Aerts A."/>
            <person name="Otillar R.P."/>
            <person name="Terry A.Y."/>
            <person name="Boore J.L."/>
            <person name="Simakov O."/>
            <person name="Marletaz F."/>
            <person name="Cho S.-J."/>
            <person name="Edsinger-Gonzales E."/>
            <person name="Havlak P."/>
            <person name="Kuo D.-H."/>
            <person name="Larsson T."/>
            <person name="Lv J."/>
            <person name="Arendt D."/>
            <person name="Savage R."/>
            <person name="Osoegawa K."/>
            <person name="de Jong P."/>
            <person name="Lindberg D.R."/>
            <person name="Seaver E.C."/>
            <person name="Weisblat D.A."/>
            <person name="Putnam N.H."/>
            <person name="Grigoriev I.V."/>
            <person name="Rokhsar D.S."/>
        </authorList>
    </citation>
    <scope>NUCLEOTIDE SEQUENCE</scope>
</reference>
<dbReference type="eggNOG" id="KOG1752">
    <property type="taxonomic scope" value="Eukaryota"/>
</dbReference>
<protein>
    <submittedName>
        <fullName evidence="1 2">Uncharacterized protein</fullName>
    </submittedName>
</protein>